<evidence type="ECO:0000256" key="1">
    <source>
        <dbReference type="ARBA" id="ARBA00022490"/>
    </source>
</evidence>
<keyword evidence="1 6" id="KW-0963">Cytoplasm</keyword>
<keyword evidence="5 6" id="KW-0539">Nucleus</keyword>
<dbReference type="Gene3D" id="3.40.50.150">
    <property type="entry name" value="Vaccinia Virus protein VP39"/>
    <property type="match status" value="1"/>
</dbReference>
<evidence type="ECO:0000256" key="5">
    <source>
        <dbReference type="ARBA" id="ARBA00023242"/>
    </source>
</evidence>
<comment type="subunit">
    <text evidence="6">Monomer.</text>
</comment>
<dbReference type="InterPro" id="IPR051038">
    <property type="entry name" value="RMT2/GAMT_Mtase"/>
</dbReference>
<feature type="domain" description="RMT2" evidence="8">
    <location>
        <begin position="182"/>
        <end position="424"/>
    </location>
</feature>
<dbReference type="PANTHER" id="PTHR32379">
    <property type="entry name" value="GUANIDINOACETATE N-METHYLTRANSFERASE"/>
    <property type="match status" value="1"/>
</dbReference>
<dbReference type="Proteomes" id="UP000790833">
    <property type="component" value="Unassembled WGS sequence"/>
</dbReference>
<gene>
    <name evidence="9" type="primary">RMT2</name>
    <name evidence="9" type="ORF">KQ657_000154</name>
</gene>
<dbReference type="GO" id="GO:0032259">
    <property type="term" value="P:methylation"/>
    <property type="evidence" value="ECO:0007669"/>
    <property type="project" value="UniProtKB-KW"/>
</dbReference>
<dbReference type="OrthoDB" id="19014at2759"/>
<accession>A0A9P8AKP1</accession>
<reference evidence="9" key="1">
    <citation type="submission" date="2021-03" db="EMBL/GenBank/DDBJ databases">
        <authorList>
            <person name="Palmer J.M."/>
        </authorList>
    </citation>
    <scope>NUCLEOTIDE SEQUENCE</scope>
    <source>
        <strain evidence="9">ARV_011</strain>
    </source>
</reference>
<organism evidence="9 10">
    <name type="scientific">Scheffersomyces spartinae</name>
    <dbReference type="NCBI Taxonomy" id="45513"/>
    <lineage>
        <taxon>Eukaryota</taxon>
        <taxon>Fungi</taxon>
        <taxon>Dikarya</taxon>
        <taxon>Ascomycota</taxon>
        <taxon>Saccharomycotina</taxon>
        <taxon>Pichiomycetes</taxon>
        <taxon>Debaryomycetaceae</taxon>
        <taxon>Scheffersomyces</taxon>
    </lineage>
</organism>
<dbReference type="InterPro" id="IPR029063">
    <property type="entry name" value="SAM-dependent_MTases_sf"/>
</dbReference>
<dbReference type="PROSITE" id="PS51559">
    <property type="entry name" value="SAM_RMT2"/>
    <property type="match status" value="1"/>
</dbReference>
<dbReference type="GO" id="GO:0005737">
    <property type="term" value="C:cytoplasm"/>
    <property type="evidence" value="ECO:0007669"/>
    <property type="project" value="UniProtKB-SubCell"/>
</dbReference>
<dbReference type="EC" id="2.1.1.-" evidence="6"/>
<comment type="caution">
    <text evidence="9">The sequence shown here is derived from an EMBL/GenBank/DDBJ whole genome shotgun (WGS) entry which is preliminary data.</text>
</comment>
<protein>
    <recommendedName>
        <fullName evidence="6">Arginine N-methyltransferase 2</fullName>
        <ecNumber evidence="6">2.1.1.-</ecNumber>
    </recommendedName>
</protein>
<keyword evidence="4" id="KW-0949">S-adenosyl-L-methionine</keyword>
<dbReference type="GO" id="GO:0005634">
    <property type="term" value="C:nucleus"/>
    <property type="evidence" value="ECO:0007669"/>
    <property type="project" value="UniProtKB-SubCell"/>
</dbReference>
<evidence type="ECO:0000313" key="9">
    <source>
        <dbReference type="EMBL" id="KAG7196142.1"/>
    </source>
</evidence>
<dbReference type="InterPro" id="IPR017408">
    <property type="entry name" value="Arginine_N-MeTrfase_2"/>
</dbReference>
<evidence type="ECO:0000313" key="10">
    <source>
        <dbReference type="Proteomes" id="UP000790833"/>
    </source>
</evidence>
<evidence type="ECO:0000256" key="4">
    <source>
        <dbReference type="ARBA" id="ARBA00022691"/>
    </source>
</evidence>
<proteinExistence type="inferred from homology"/>
<evidence type="ECO:0000259" key="8">
    <source>
        <dbReference type="PROSITE" id="PS51559"/>
    </source>
</evidence>
<feature type="region of interest" description="Disordered" evidence="7">
    <location>
        <begin position="143"/>
        <end position="182"/>
    </location>
</feature>
<dbReference type="AlphaFoldDB" id="A0A9P8AKP1"/>
<comment type="subcellular location">
    <subcellularLocation>
        <location evidence="6">Cytoplasm</location>
    </subcellularLocation>
    <subcellularLocation>
        <location evidence="6">Nucleus</location>
    </subcellularLocation>
</comment>
<evidence type="ECO:0000256" key="2">
    <source>
        <dbReference type="ARBA" id="ARBA00022603"/>
    </source>
</evidence>
<dbReference type="GeneID" id="66113528"/>
<name>A0A9P8AKP1_9ASCO</name>
<keyword evidence="3 6" id="KW-0808">Transferase</keyword>
<dbReference type="InterPro" id="IPR026480">
    <property type="entry name" value="RMT2_dom"/>
</dbReference>
<evidence type="ECO:0000256" key="3">
    <source>
        <dbReference type="ARBA" id="ARBA00022679"/>
    </source>
</evidence>
<dbReference type="RefSeq" id="XP_043051687.1">
    <property type="nucleotide sequence ID" value="XM_043191010.1"/>
</dbReference>
<dbReference type="PANTHER" id="PTHR32379:SF1">
    <property type="entry name" value="GUANIDINOACETATE N-METHYLTRANSFERASE"/>
    <property type="match status" value="1"/>
</dbReference>
<dbReference type="FunFam" id="3.40.50.150:FF:000310">
    <property type="entry name" value="Arginine N-methyltransferase 2"/>
    <property type="match status" value="1"/>
</dbReference>
<dbReference type="EMBL" id="JAHMUF010000001">
    <property type="protein sequence ID" value="KAG7196142.1"/>
    <property type="molecule type" value="Genomic_DNA"/>
</dbReference>
<dbReference type="PIRSF" id="PIRSF038148">
    <property type="entry name" value="Arginine_N-mtfrase-2"/>
    <property type="match status" value="1"/>
</dbReference>
<keyword evidence="2 6" id="KW-0489">Methyltransferase</keyword>
<evidence type="ECO:0000256" key="6">
    <source>
        <dbReference type="PIRNR" id="PIRNR038148"/>
    </source>
</evidence>
<dbReference type="GO" id="GO:0019702">
    <property type="term" value="F:protein arginine N5-methyltransferase activity"/>
    <property type="evidence" value="ECO:0007669"/>
    <property type="project" value="TreeGrafter"/>
</dbReference>
<comment type="function">
    <text evidence="6">S-adenosyl-L-methionine-dependent protein-arginine N-methyltransferase that methylates the delta-nitrogen atom of arginine residues to form N5-methylarginine (type IV) in target proteins. Monomethylates ribosomal protein L12.</text>
</comment>
<evidence type="ECO:0000256" key="7">
    <source>
        <dbReference type="SAM" id="MobiDB-lite"/>
    </source>
</evidence>
<sequence length="424" mass="48752">MSDLHDLCHFTERPITKSYITTLRQYLKLGIPLTYTVEEAYNYTKGIETDPTSTTTPLHLVCRHYPEDATDDEIKIVEEFVSVLLEYGAGWCLVDDKGDTPGCTLVKRELRNSPIYRQIVESGVRAELLLRKVEEYQVEFIEEDQIESQTNETQPEEPEEHIETEAKDQEASTSKYSEKPDAACDQQTYLSTKLEYTDDALLTKDAKDGVMMDWETDLMHLGAQSLFKGGKLLDSESELDSEINVLNIGFGMGIIDTKIQELAAQSPSTVTHYICEAHPDVLLKMRKDGWYDKPNVVVLEGRWQDQLDDILQKGGVFFNGIYYDTFSEHYEDMLELFDYVVGLLKPHGVFSFFNGLGADRWVVYDVYRKLVELDLSNYGLSCVYTDVNIPNHTKKEDGSVWDDVKRSYFECPVYYHPEIRFIDI</sequence>
<dbReference type="SUPFAM" id="SSF53335">
    <property type="entry name" value="S-adenosyl-L-methionine-dependent methyltransferases"/>
    <property type="match status" value="1"/>
</dbReference>
<comment type="similarity">
    <text evidence="6">Belongs to the class I-like SAM-binding methyltransferase superfamily. RMT2 methyltransferase family.</text>
</comment>
<keyword evidence="10" id="KW-1185">Reference proteome</keyword>
<feature type="compositionally biased region" description="Basic and acidic residues" evidence="7">
    <location>
        <begin position="161"/>
        <end position="182"/>
    </location>
</feature>